<dbReference type="Proteomes" id="UP000009131">
    <property type="component" value="Unassembled WGS sequence"/>
</dbReference>
<organism evidence="1 2">
    <name type="scientific">Mixia osmundae (strain CBS 9802 / IAM 14324 / JCM 22182 / KY 12970)</name>
    <dbReference type="NCBI Taxonomy" id="764103"/>
    <lineage>
        <taxon>Eukaryota</taxon>
        <taxon>Fungi</taxon>
        <taxon>Dikarya</taxon>
        <taxon>Basidiomycota</taxon>
        <taxon>Pucciniomycotina</taxon>
        <taxon>Mixiomycetes</taxon>
        <taxon>Mixiales</taxon>
        <taxon>Mixiaceae</taxon>
        <taxon>Mixia</taxon>
    </lineage>
</organism>
<dbReference type="RefSeq" id="XP_014569312.1">
    <property type="nucleotide sequence ID" value="XM_014713826.1"/>
</dbReference>
<reference evidence="1 2" key="1">
    <citation type="journal article" date="2011" name="J. Gen. Appl. Microbiol.">
        <title>Draft genome sequencing of the enigmatic basidiomycete Mixia osmundae.</title>
        <authorList>
            <person name="Nishida H."/>
            <person name="Nagatsuka Y."/>
            <person name="Sugiyama J."/>
        </authorList>
    </citation>
    <scope>NUCLEOTIDE SEQUENCE [LARGE SCALE GENOMIC DNA]</scope>
    <source>
        <strain evidence="2">CBS 9802 / IAM 14324 / JCM 22182 / KY 12970</strain>
    </source>
</reference>
<dbReference type="AlphaFoldDB" id="G7E5Q1"/>
<name>G7E5Q1_MIXOS</name>
<accession>G7E5Q1</accession>
<proteinExistence type="predicted"/>
<evidence type="ECO:0000313" key="1">
    <source>
        <dbReference type="EMBL" id="GAA98161.1"/>
    </source>
</evidence>
<reference evidence="1 2" key="2">
    <citation type="journal article" date="2012" name="Open Biol.">
        <title>Characteristics of nucleosomes and linker DNA regions on the genome of the basidiomycete Mixia osmundae revealed by mono- and dinucleosome mapping.</title>
        <authorList>
            <person name="Nishida H."/>
            <person name="Kondo S."/>
            <person name="Matsumoto T."/>
            <person name="Suzuki Y."/>
            <person name="Yoshikawa H."/>
            <person name="Taylor T.D."/>
            <person name="Sugiyama J."/>
        </authorList>
    </citation>
    <scope>NUCLEOTIDE SEQUENCE [LARGE SCALE GENOMIC DNA]</scope>
    <source>
        <strain evidence="2">CBS 9802 / IAM 14324 / JCM 22182 / KY 12970</strain>
    </source>
</reference>
<dbReference type="InParanoid" id="G7E5Q1"/>
<dbReference type="HOGENOM" id="CLU_1434767_0_0_1"/>
<keyword evidence="2" id="KW-1185">Reference proteome</keyword>
<protein>
    <submittedName>
        <fullName evidence="1">Uncharacterized protein</fullName>
    </submittedName>
</protein>
<dbReference type="EMBL" id="BABT02000150">
    <property type="protein sequence ID" value="GAA98161.1"/>
    <property type="molecule type" value="Genomic_DNA"/>
</dbReference>
<evidence type="ECO:0000313" key="2">
    <source>
        <dbReference type="Proteomes" id="UP000009131"/>
    </source>
</evidence>
<gene>
    <name evidence="1" type="primary">Mo04844</name>
    <name evidence="1" type="ORF">E5Q_04844</name>
</gene>
<comment type="caution">
    <text evidence="1">The sequence shown here is derived from an EMBL/GenBank/DDBJ whole genome shotgun (WGS) entry which is preliminary data.</text>
</comment>
<sequence>MAATTVTSQGAFMLNDQMYPFSVQSWSPEQLFELRIQLPKTNKAYCSAFGDAPKGPICKAEGLKTISEHQVLQVNAVRSLQTLAIDSDNESVDAIVRQCCSAFYSFTSQGWVTARKLKLGEAVYTFNCAAGKRPIPEAPFQCQDIFDHQEVYETHSTVANQDARVPIWTLGVHHGCSHVPVEDGSASQQ</sequence>